<reference evidence="6 7" key="1">
    <citation type="submission" date="2024-11" db="EMBL/GenBank/DDBJ databases">
        <authorList>
            <person name="Heng Y.C."/>
            <person name="Lim A.C.H."/>
            <person name="Lee J.K.Y."/>
            <person name="Kittelmann S."/>
        </authorList>
    </citation>
    <scope>NUCLEOTIDE SEQUENCE [LARGE SCALE GENOMIC DNA]</scope>
    <source>
        <strain evidence="6 7">WILCCON 0269</strain>
    </source>
</reference>
<dbReference type="RefSeq" id="WP_406790767.1">
    <property type="nucleotide sequence ID" value="NZ_JBJHZX010000004.1"/>
</dbReference>
<feature type="domain" description="F5/8 type C" evidence="3">
    <location>
        <begin position="480"/>
        <end position="592"/>
    </location>
</feature>
<dbReference type="SUPFAM" id="SSF51445">
    <property type="entry name" value="(Trans)glycosidases"/>
    <property type="match status" value="1"/>
</dbReference>
<evidence type="ECO:0000259" key="3">
    <source>
        <dbReference type="Pfam" id="PF00754"/>
    </source>
</evidence>
<gene>
    <name evidence="6" type="ORF">ACJDU8_03500</name>
</gene>
<dbReference type="InterPro" id="IPR008979">
    <property type="entry name" value="Galactose-bd-like_sf"/>
</dbReference>
<keyword evidence="1" id="KW-0378">Hydrolase</keyword>
<evidence type="ECO:0000256" key="1">
    <source>
        <dbReference type="ARBA" id="ARBA00022801"/>
    </source>
</evidence>
<name>A0ABW8SIF2_9CLOT</name>
<dbReference type="Proteomes" id="UP001623660">
    <property type="component" value="Unassembled WGS sequence"/>
</dbReference>
<protein>
    <submittedName>
        <fullName evidence="6">Discoidin domain-containing protein</fullName>
    </submittedName>
</protein>
<dbReference type="EMBL" id="JBJHZX010000004">
    <property type="protein sequence ID" value="MFL0194640.1"/>
    <property type="molecule type" value="Genomic_DNA"/>
</dbReference>
<dbReference type="SUPFAM" id="SSF49785">
    <property type="entry name" value="Galactose-binding domain-like"/>
    <property type="match status" value="1"/>
</dbReference>
<evidence type="ECO:0000259" key="5">
    <source>
        <dbReference type="Pfam" id="PF16116"/>
    </source>
</evidence>
<evidence type="ECO:0000313" key="7">
    <source>
        <dbReference type="Proteomes" id="UP001623660"/>
    </source>
</evidence>
<keyword evidence="7" id="KW-1185">Reference proteome</keyword>
<dbReference type="Pfam" id="PF02449">
    <property type="entry name" value="Glyco_hydro_42"/>
    <property type="match status" value="1"/>
</dbReference>
<dbReference type="InterPro" id="IPR000421">
    <property type="entry name" value="FA58C"/>
</dbReference>
<dbReference type="Pfam" id="PF00754">
    <property type="entry name" value="F5_F8_type_C"/>
    <property type="match status" value="1"/>
</dbReference>
<keyword evidence="2" id="KW-0326">Glycosidase</keyword>
<evidence type="ECO:0000256" key="2">
    <source>
        <dbReference type="ARBA" id="ARBA00023295"/>
    </source>
</evidence>
<evidence type="ECO:0000313" key="6">
    <source>
        <dbReference type="EMBL" id="MFL0194640.1"/>
    </source>
</evidence>
<feature type="domain" description="Glycoside hydrolase family 42 N-terminal" evidence="4">
    <location>
        <begin position="82"/>
        <end position="187"/>
    </location>
</feature>
<feature type="domain" description="DUF4832" evidence="5">
    <location>
        <begin position="326"/>
        <end position="416"/>
    </location>
</feature>
<sequence length="598" mass="67329">MNNINTLDKIGLRLVCSIILMISISKASFEVHKNIITVYPTENNSILKNPGKGFVFYSGHAINDESVTNSIWSIASIGFLRIDWKLLEPTEGNYNWGLIDNSIQTCTNKGIKFALGIMPVCINSDISYSQSTPNWVFDAGAKYTVETLNNDRVNLKVPVWNDLTYIAKFKDMITAINNRYGNDSRFAFMDVGSYGNWGEFHLRSLPHSVALTDFQLHKLVDIYKDCTMQLFLANNSSVISSINVYAQNTYRIGVRRNGCVNPFSPNEHLSLLYSYDKSPAVAEWWYQYSTMRDNGMWSKLLFERVIREGKPSYMALSQLDESTFYTEQKNLVDRWVNRLGYWLKLTEASYSANLGNGSIGTLKFRVKNDGVAPLYPNKSNIGYVKVALMDSKNNILDAKVLLGINPFNWKPGVYTNESTKFYFNYNRKGVKIAIGVFTDKSLAYPDIKLGNNSGLANAWYVLSDMPKIDGIKISDNKIYKASSTLADETYGYREARYAFDNNPNTKWVADTEGSASLEVDFGESKSFSKVYLKEDIPAITSYSIDYFDGIAWKTAYNGTTIGAVGTVISFSKVVGSKARLYITKHIGEANIAEFSVLK</sequence>
<dbReference type="InterPro" id="IPR013529">
    <property type="entry name" value="Glyco_hydro_42_N"/>
</dbReference>
<organism evidence="6 7">
    <name type="scientific">Candidatus Clostridium eludens</name>
    <dbReference type="NCBI Taxonomy" id="3381663"/>
    <lineage>
        <taxon>Bacteria</taxon>
        <taxon>Bacillati</taxon>
        <taxon>Bacillota</taxon>
        <taxon>Clostridia</taxon>
        <taxon>Eubacteriales</taxon>
        <taxon>Clostridiaceae</taxon>
        <taxon>Clostridium</taxon>
    </lineage>
</organism>
<dbReference type="InterPro" id="IPR017853">
    <property type="entry name" value="GH"/>
</dbReference>
<evidence type="ECO:0000259" key="4">
    <source>
        <dbReference type="Pfam" id="PF02449"/>
    </source>
</evidence>
<comment type="caution">
    <text evidence="6">The sequence shown here is derived from an EMBL/GenBank/DDBJ whole genome shotgun (WGS) entry which is preliminary data.</text>
</comment>
<dbReference type="Gene3D" id="3.20.20.80">
    <property type="entry name" value="Glycosidases"/>
    <property type="match status" value="1"/>
</dbReference>
<proteinExistence type="predicted"/>
<dbReference type="Gene3D" id="2.60.120.260">
    <property type="entry name" value="Galactose-binding domain-like"/>
    <property type="match status" value="1"/>
</dbReference>
<accession>A0ABW8SIF2</accession>
<dbReference type="InterPro" id="IPR032267">
    <property type="entry name" value="DUF4832"/>
</dbReference>
<dbReference type="Pfam" id="PF16116">
    <property type="entry name" value="DUF4832"/>
    <property type="match status" value="1"/>
</dbReference>